<feature type="domain" description="DNA2/NAM7 helicase helicase" evidence="6">
    <location>
        <begin position="397"/>
        <end position="489"/>
    </location>
</feature>
<organism evidence="9 10">
    <name type="scientific">Hymenobacter elongatus</name>
    <dbReference type="NCBI Taxonomy" id="877208"/>
    <lineage>
        <taxon>Bacteria</taxon>
        <taxon>Pseudomonadati</taxon>
        <taxon>Bacteroidota</taxon>
        <taxon>Cytophagia</taxon>
        <taxon>Cytophagales</taxon>
        <taxon>Hymenobacteraceae</taxon>
        <taxon>Hymenobacter</taxon>
    </lineage>
</organism>
<dbReference type="Pfam" id="PF13086">
    <property type="entry name" value="AAA_11"/>
    <property type="match status" value="1"/>
</dbReference>
<dbReference type="GO" id="GO:0016787">
    <property type="term" value="F:hydrolase activity"/>
    <property type="evidence" value="ECO:0007669"/>
    <property type="project" value="UniProtKB-KW"/>
</dbReference>
<evidence type="ECO:0000313" key="9">
    <source>
        <dbReference type="EMBL" id="TGE15692.1"/>
    </source>
</evidence>
<dbReference type="InterPro" id="IPR041679">
    <property type="entry name" value="DNA2/NAM7-like_C"/>
</dbReference>
<dbReference type="Proteomes" id="UP000297739">
    <property type="component" value="Unassembled WGS sequence"/>
</dbReference>
<dbReference type="InterPro" id="IPR027417">
    <property type="entry name" value="P-loop_NTPase"/>
</dbReference>
<keyword evidence="5" id="KW-0067">ATP-binding</keyword>
<dbReference type="GO" id="GO:0005524">
    <property type="term" value="F:ATP binding"/>
    <property type="evidence" value="ECO:0007669"/>
    <property type="project" value="UniProtKB-KW"/>
</dbReference>
<dbReference type="PANTHER" id="PTHR43788">
    <property type="entry name" value="DNA2/NAM7 HELICASE FAMILY MEMBER"/>
    <property type="match status" value="1"/>
</dbReference>
<dbReference type="Gene3D" id="3.40.50.300">
    <property type="entry name" value="P-loop containing nucleotide triphosphate hydrolases"/>
    <property type="match status" value="3"/>
</dbReference>
<dbReference type="InterPro" id="IPR049468">
    <property type="entry name" value="Restrct_endonuc-II-like_dom"/>
</dbReference>
<reference evidence="9 10" key="1">
    <citation type="submission" date="2019-04" db="EMBL/GenBank/DDBJ databases">
        <authorList>
            <person name="Feng G."/>
            <person name="Zhang J."/>
            <person name="Zhu H."/>
        </authorList>
    </citation>
    <scope>NUCLEOTIDE SEQUENCE [LARGE SCALE GENOMIC DNA]</scope>
    <source>
        <strain evidence="9 10">JCM 17223</strain>
    </source>
</reference>
<keyword evidence="2" id="KW-0547">Nucleotide-binding</keyword>
<comment type="similarity">
    <text evidence="1">Belongs to the DNA2/NAM7 helicase family.</text>
</comment>
<evidence type="ECO:0000259" key="7">
    <source>
        <dbReference type="Pfam" id="PF13087"/>
    </source>
</evidence>
<dbReference type="Pfam" id="PF13087">
    <property type="entry name" value="AAA_12"/>
    <property type="match status" value="1"/>
</dbReference>
<evidence type="ECO:0000256" key="4">
    <source>
        <dbReference type="ARBA" id="ARBA00022806"/>
    </source>
</evidence>
<sequence>MLSIEQERLVALLSYTKESVWLRTVPVADITRHSGFCALAAQLLGLPGIRLNSAVVGSEDDAVWLRVERLREQPAPSISNELLATLTDLTNDPGRPPLLRQVVPAHTLQRLGLLPEGAAEEEGYDPLASVDIDALSQLPALSESLRQYVRQYWQPWALEETQRRRTIAWYSSLYALKQQLDGGLTEAPLELVWGVGIAVWKLATTDVRHPLLTRLVELTLHPKTMALEIRPRDMVSRLEVDVYAAHDVAGVAALEQSSRPLLAESPYLSPFDPSTYQAVLKLAAALLDEKGHYLAAESGSQAHLLPTASSGLQIADTWALYARPRSNNTFLQDLEALREQVEQLPQGLPAAIAAMVREPAAYHTDRPLPPFRGLSLVDGSDDASGTTPQELYFPLPFNEQQVRIVQMLEHAPGVVVQGPPGTGKTHTIANIICHYLALGRRVLVTSMKDPALAVLRDKLPESVRPLAISLLTSEREGMQQFDHAIGRIAEEVQRLDPAVTARTIARLATQLDGYHARLAHIDRLTAEWGQQNLQLVVLDGEQLEPRDVAQEVVQHEALAGWLPDLLGVSAVHCPHFEEDDIAALRDARRLLGSDLSYRLAQLPTVDSLPDSQQMLLTHQQLSRSTELQKAVALGQLPLLAVLPNAPDQLLTALAAVMMVREQQQKVAGLSWVQNQPGVVLEKHAGALVAMLEELGTELRTALAARQQFLRRPVSIPAALELDAELVTAIDTLGQGQRPFGMAGWFGKSAQKQRLAEISVLGSIPATAADWGYVADYLRVIQLLGELATRWNSLAPELGMPALVSTSALAEATEAYQLFEEYELLRATKLAEADLNDTLQALLPDWPPATTAACLPATLAEAERLLLLHQVRIQLESAWAVRELYQQVVRDTTGPISKAIRQFVENDLGNPVLADADVQVRWAALTQELRRVQALQWALTTVTTVTEHIVASGAPVWADRLQQEPVSGLTDELLPHDWCFRWRLRRLVGHLETLDHRAELKRLAADRLEVEACLARTYQEIINQKTWLQLALNATPNVRSALQAYRNAIVSIGKAKGKSASQYQHFARQAALVANAAIPCWIMPHYRVSESLPAELGAFDLVIVDEASQSNLLALPALLRARKMLIVGDDKQVGPGRSGLTLEKENDLMSRFLGSQPALYRPQLSPSHSIYQLFQVVFSDSTIPLQEHFRCAGPIIEYSKREFYDHSLKPLRLPKSSERLDPPLVDVLVADGARQGDVNPAEARFIVEEIRKLTADPAMASRTIGVVSLLADKQAKLIWEMLEKEIGLETMLRHQLACGNAHTFQGKERDIMFLSMVVSAGQATALAQTEDRRRFNVAASRARNRMYLVRSIEPEELSAADQLRRGLLAHFISPYLQDDQRVSNLRELCESPFEQEVYDMLTERGYRVQPQVRVGHYRIDLVVEGENDQRLAVECDGDRYHGPDRWMDDLRRQRVLERAGWQFWRCFASAWVRWREASTQDLLETLAQHGIQPVSTIILPSRHTESRRYVAFPVTESIAQLAIDTSDAGLE</sequence>
<keyword evidence="3" id="KW-0378">Hydrolase</keyword>
<gene>
    <name evidence="9" type="ORF">E5J99_11950</name>
</gene>
<feature type="domain" description="DNA2/NAM7 helicase-like C-terminal" evidence="7">
    <location>
        <begin position="1177"/>
        <end position="1348"/>
    </location>
</feature>
<dbReference type="PANTHER" id="PTHR43788:SF8">
    <property type="entry name" value="DNA-BINDING PROTEIN SMUBP-2"/>
    <property type="match status" value="1"/>
</dbReference>
<keyword evidence="4 9" id="KW-0347">Helicase</keyword>
<dbReference type="Gene3D" id="3.40.960.10">
    <property type="entry name" value="VSR Endonuclease"/>
    <property type="match status" value="1"/>
</dbReference>
<dbReference type="InterPro" id="IPR041677">
    <property type="entry name" value="DNA2/NAM7_AAA_11"/>
</dbReference>
<protein>
    <submittedName>
        <fullName evidence="9">DNA helicase</fullName>
    </submittedName>
</protein>
<evidence type="ECO:0000259" key="6">
    <source>
        <dbReference type="Pfam" id="PF13086"/>
    </source>
</evidence>
<keyword evidence="10" id="KW-1185">Reference proteome</keyword>
<evidence type="ECO:0000259" key="8">
    <source>
        <dbReference type="Pfam" id="PF18741"/>
    </source>
</evidence>
<comment type="caution">
    <text evidence="9">The sequence shown here is derived from an EMBL/GenBank/DDBJ whole genome shotgun (WGS) entry which is preliminary data.</text>
</comment>
<evidence type="ECO:0000256" key="2">
    <source>
        <dbReference type="ARBA" id="ARBA00022741"/>
    </source>
</evidence>
<dbReference type="Pfam" id="PF18741">
    <property type="entry name" value="MTES_1575"/>
    <property type="match status" value="1"/>
</dbReference>
<dbReference type="SUPFAM" id="SSF52540">
    <property type="entry name" value="P-loop containing nucleoside triphosphate hydrolases"/>
    <property type="match status" value="1"/>
</dbReference>
<evidence type="ECO:0000256" key="3">
    <source>
        <dbReference type="ARBA" id="ARBA00022801"/>
    </source>
</evidence>
<dbReference type="SUPFAM" id="SSF52980">
    <property type="entry name" value="Restriction endonuclease-like"/>
    <property type="match status" value="1"/>
</dbReference>
<feature type="domain" description="Restriction endonuclease type II-like" evidence="8">
    <location>
        <begin position="1392"/>
        <end position="1485"/>
    </location>
</feature>
<dbReference type="CDD" id="cd18808">
    <property type="entry name" value="SF1_C_Upf1"/>
    <property type="match status" value="1"/>
</dbReference>
<evidence type="ECO:0000256" key="5">
    <source>
        <dbReference type="ARBA" id="ARBA00022840"/>
    </source>
</evidence>
<evidence type="ECO:0000313" key="10">
    <source>
        <dbReference type="Proteomes" id="UP000297739"/>
    </source>
</evidence>
<evidence type="ECO:0000256" key="1">
    <source>
        <dbReference type="ARBA" id="ARBA00007913"/>
    </source>
</evidence>
<dbReference type="GO" id="GO:0043139">
    <property type="term" value="F:5'-3' DNA helicase activity"/>
    <property type="evidence" value="ECO:0007669"/>
    <property type="project" value="TreeGrafter"/>
</dbReference>
<name>A0A4Z0PJW6_9BACT</name>
<dbReference type="InterPro" id="IPR050534">
    <property type="entry name" value="Coronavir_polyprotein_1ab"/>
</dbReference>
<dbReference type="InterPro" id="IPR047187">
    <property type="entry name" value="SF1_C_Upf1"/>
</dbReference>
<dbReference type="InterPro" id="IPR011335">
    <property type="entry name" value="Restrct_endonuc-II-like"/>
</dbReference>
<proteinExistence type="inferred from homology"/>
<accession>A0A4Z0PJW6</accession>
<dbReference type="OrthoDB" id="9757917at2"/>
<dbReference type="EMBL" id="SRLD01000021">
    <property type="protein sequence ID" value="TGE15692.1"/>
    <property type="molecule type" value="Genomic_DNA"/>
</dbReference>